<keyword evidence="3" id="KW-0762">Sugar transport</keyword>
<feature type="transmembrane region" description="Helical" evidence="7">
    <location>
        <begin position="299"/>
        <end position="320"/>
    </location>
</feature>
<evidence type="ECO:0000313" key="9">
    <source>
        <dbReference type="Proteomes" id="UP000232875"/>
    </source>
</evidence>
<feature type="transmembrane region" description="Helical" evidence="7">
    <location>
        <begin position="103"/>
        <end position="120"/>
    </location>
</feature>
<evidence type="ECO:0000256" key="3">
    <source>
        <dbReference type="ARBA" id="ARBA00022597"/>
    </source>
</evidence>
<keyword evidence="6 7" id="KW-0472">Membrane</keyword>
<gene>
    <name evidence="8" type="primary">YEA4</name>
    <name evidence="8" type="ORF">MVES_000854</name>
</gene>
<feature type="transmembrane region" description="Helical" evidence="7">
    <location>
        <begin position="231"/>
        <end position="252"/>
    </location>
</feature>
<accession>A0A2N1JDZ0</accession>
<comment type="subcellular location">
    <subcellularLocation>
        <location evidence="1">Endomembrane system</location>
        <topology evidence="1">Multi-pass membrane protein</topology>
    </subcellularLocation>
</comment>
<dbReference type="GO" id="GO:0000139">
    <property type="term" value="C:Golgi membrane"/>
    <property type="evidence" value="ECO:0007669"/>
    <property type="project" value="TreeGrafter"/>
</dbReference>
<sequence length="342" mass="37417">MDFGPVFALIFGGCCSNAWTLERSMQQLPTSGTLMTFVQFVATALVALPGELTWRRWHGVPIVWLKTPQIPIRRWLVQVVLYSTTSILNNTAFAFTIPMSVHIVFRSGGMVVNMVLGWAIAGRRYNFMQIISVALVSAGVLAATLAAAAPSKAEDTNTGRYAMGVFLLSLALLSSGVMGIFQERTYARYGHQHWHEALFYTHLFSLPLFLLNPGAIRQQFKDANMTPKHWIGYHGVGAFVPSYYTMLTLNVLTQLLCINGVNRLTASVSSLSVSLVLVVRKAVSLVISVVILNGDGGNFTLWAGSTAVMVGTLGYTYGGLREASKEGKERVVRDASKEGKEE</sequence>
<feature type="transmembrane region" description="Helical" evidence="7">
    <location>
        <begin position="75"/>
        <end position="97"/>
    </location>
</feature>
<dbReference type="GO" id="GO:0005464">
    <property type="term" value="F:UDP-xylose transmembrane transporter activity"/>
    <property type="evidence" value="ECO:0007669"/>
    <property type="project" value="TreeGrafter"/>
</dbReference>
<dbReference type="EMBL" id="KZ454988">
    <property type="protein sequence ID" value="PKI84777.1"/>
    <property type="molecule type" value="Genomic_DNA"/>
</dbReference>
<evidence type="ECO:0000256" key="2">
    <source>
        <dbReference type="ARBA" id="ARBA00022448"/>
    </source>
</evidence>
<dbReference type="GeneID" id="80900413"/>
<reference evidence="8 9" key="1">
    <citation type="submission" date="2017-10" db="EMBL/GenBank/DDBJ databases">
        <title>A novel species of cold-tolerant Malassezia isolated from bats.</title>
        <authorList>
            <person name="Lorch J.M."/>
            <person name="Palmer J.M."/>
            <person name="Vanderwolf K.J."/>
            <person name="Schmidt K.Z."/>
            <person name="Verant M.L."/>
            <person name="Weller T.J."/>
            <person name="Blehert D.S."/>
        </authorList>
    </citation>
    <scope>NUCLEOTIDE SEQUENCE [LARGE SCALE GENOMIC DNA]</scope>
    <source>
        <strain evidence="8 9">NWHC:44797-103</strain>
    </source>
</reference>
<keyword evidence="2" id="KW-0813">Transport</keyword>
<feature type="transmembrane region" description="Helical" evidence="7">
    <location>
        <begin position="264"/>
        <end position="293"/>
    </location>
</feature>
<dbReference type="PANTHER" id="PTHR10778">
    <property type="entry name" value="SOLUTE CARRIER FAMILY 35 MEMBER B"/>
    <property type="match status" value="1"/>
</dbReference>
<feature type="transmembrane region" description="Helical" evidence="7">
    <location>
        <begin position="34"/>
        <end position="54"/>
    </location>
</feature>
<dbReference type="SUPFAM" id="SSF103481">
    <property type="entry name" value="Multidrug resistance efflux transporter EmrE"/>
    <property type="match status" value="1"/>
</dbReference>
<dbReference type="InterPro" id="IPR037185">
    <property type="entry name" value="EmrE-like"/>
</dbReference>
<name>A0A2N1JDZ0_9BASI</name>
<dbReference type="GO" id="GO:0005789">
    <property type="term" value="C:endoplasmic reticulum membrane"/>
    <property type="evidence" value="ECO:0007669"/>
    <property type="project" value="TreeGrafter"/>
</dbReference>
<evidence type="ECO:0000256" key="6">
    <source>
        <dbReference type="ARBA" id="ARBA00023136"/>
    </source>
</evidence>
<dbReference type="RefSeq" id="XP_056061737.1">
    <property type="nucleotide sequence ID" value="XM_056205762.1"/>
</dbReference>
<evidence type="ECO:0000256" key="7">
    <source>
        <dbReference type="SAM" id="Phobius"/>
    </source>
</evidence>
<dbReference type="GO" id="GO:0005462">
    <property type="term" value="F:UDP-N-acetylglucosamine transmembrane transporter activity"/>
    <property type="evidence" value="ECO:0007669"/>
    <property type="project" value="TreeGrafter"/>
</dbReference>
<dbReference type="STRING" id="2020962.A0A2N1JDZ0"/>
<organism evidence="8 9">
    <name type="scientific">Malassezia vespertilionis</name>
    <dbReference type="NCBI Taxonomy" id="2020962"/>
    <lineage>
        <taxon>Eukaryota</taxon>
        <taxon>Fungi</taxon>
        <taxon>Dikarya</taxon>
        <taxon>Basidiomycota</taxon>
        <taxon>Ustilaginomycotina</taxon>
        <taxon>Malasseziomycetes</taxon>
        <taxon>Malasseziales</taxon>
        <taxon>Malasseziaceae</taxon>
        <taxon>Malassezia</taxon>
    </lineage>
</organism>
<dbReference type="Pfam" id="PF08449">
    <property type="entry name" value="UAA"/>
    <property type="match status" value="1"/>
</dbReference>
<keyword evidence="5 7" id="KW-1133">Transmembrane helix</keyword>
<keyword evidence="4 7" id="KW-0812">Transmembrane</keyword>
<keyword evidence="9" id="KW-1185">Reference proteome</keyword>
<feature type="transmembrane region" description="Helical" evidence="7">
    <location>
        <begin position="193"/>
        <end position="211"/>
    </location>
</feature>
<dbReference type="AlphaFoldDB" id="A0A2N1JDZ0"/>
<dbReference type="PANTHER" id="PTHR10778:SF4">
    <property type="entry name" value="NUCLEOTIDE SUGAR TRANSPORTER SLC35B4"/>
    <property type="match status" value="1"/>
</dbReference>
<dbReference type="OrthoDB" id="999962at2759"/>
<proteinExistence type="predicted"/>
<feature type="transmembrane region" description="Helical" evidence="7">
    <location>
        <begin position="127"/>
        <end position="149"/>
    </location>
</feature>
<protein>
    <submittedName>
        <fullName evidence="8">Yea4p</fullName>
    </submittedName>
</protein>
<dbReference type="Proteomes" id="UP000232875">
    <property type="component" value="Unassembled WGS sequence"/>
</dbReference>
<feature type="transmembrane region" description="Helical" evidence="7">
    <location>
        <begin position="161"/>
        <end position="181"/>
    </location>
</feature>
<evidence type="ECO:0000256" key="4">
    <source>
        <dbReference type="ARBA" id="ARBA00022692"/>
    </source>
</evidence>
<evidence type="ECO:0000256" key="5">
    <source>
        <dbReference type="ARBA" id="ARBA00022989"/>
    </source>
</evidence>
<evidence type="ECO:0000256" key="1">
    <source>
        <dbReference type="ARBA" id="ARBA00004127"/>
    </source>
</evidence>
<dbReference type="InterPro" id="IPR013657">
    <property type="entry name" value="SCL35B1-4/HUT1"/>
</dbReference>
<evidence type="ECO:0000313" key="8">
    <source>
        <dbReference type="EMBL" id="PKI84777.1"/>
    </source>
</evidence>